<reference evidence="2 3" key="1">
    <citation type="journal article" date="2018" name="Nat. Ecol. Evol.">
        <title>Pezizomycetes genomes reveal the molecular basis of ectomycorrhizal truffle lifestyle.</title>
        <authorList>
            <person name="Murat C."/>
            <person name="Payen T."/>
            <person name="Noel B."/>
            <person name="Kuo A."/>
            <person name="Morin E."/>
            <person name="Chen J."/>
            <person name="Kohler A."/>
            <person name="Krizsan K."/>
            <person name="Balestrini R."/>
            <person name="Da Silva C."/>
            <person name="Montanini B."/>
            <person name="Hainaut M."/>
            <person name="Levati E."/>
            <person name="Barry K.W."/>
            <person name="Belfiori B."/>
            <person name="Cichocki N."/>
            <person name="Clum A."/>
            <person name="Dockter R.B."/>
            <person name="Fauchery L."/>
            <person name="Guy J."/>
            <person name="Iotti M."/>
            <person name="Le Tacon F."/>
            <person name="Lindquist E.A."/>
            <person name="Lipzen A."/>
            <person name="Malagnac F."/>
            <person name="Mello A."/>
            <person name="Molinier V."/>
            <person name="Miyauchi S."/>
            <person name="Poulain J."/>
            <person name="Riccioni C."/>
            <person name="Rubini A."/>
            <person name="Sitrit Y."/>
            <person name="Splivallo R."/>
            <person name="Traeger S."/>
            <person name="Wang M."/>
            <person name="Zifcakova L."/>
            <person name="Wipf D."/>
            <person name="Zambonelli A."/>
            <person name="Paolocci F."/>
            <person name="Nowrousian M."/>
            <person name="Ottonello S."/>
            <person name="Baldrian P."/>
            <person name="Spatafora J.W."/>
            <person name="Henrissat B."/>
            <person name="Nagy L.G."/>
            <person name="Aury J.M."/>
            <person name="Wincker P."/>
            <person name="Grigoriev I.V."/>
            <person name="Bonfante P."/>
            <person name="Martin F.M."/>
        </authorList>
    </citation>
    <scope>NUCLEOTIDE SEQUENCE [LARGE SCALE GENOMIC DNA]</scope>
    <source>
        <strain evidence="2 3">ATCC MYA-4762</strain>
    </source>
</reference>
<accession>A0A3N4LPT1</accession>
<sequence>MIMNSKVHVCAWSINLDLYPAPVFGVRMILVLVYGTLRLYWSVLEFDDALARGIWIVKYVDMEICINHVLNNYPSAVPTRLQVLMSLSGHPPLISIVL</sequence>
<name>A0A3N4LPT1_9PEZI</name>
<evidence type="ECO:0000256" key="1">
    <source>
        <dbReference type="SAM" id="Phobius"/>
    </source>
</evidence>
<keyword evidence="1" id="KW-1133">Transmembrane helix</keyword>
<dbReference type="Proteomes" id="UP000267821">
    <property type="component" value="Unassembled WGS sequence"/>
</dbReference>
<organism evidence="2 3">
    <name type="scientific">Terfezia boudieri ATCC MYA-4762</name>
    <dbReference type="NCBI Taxonomy" id="1051890"/>
    <lineage>
        <taxon>Eukaryota</taxon>
        <taxon>Fungi</taxon>
        <taxon>Dikarya</taxon>
        <taxon>Ascomycota</taxon>
        <taxon>Pezizomycotina</taxon>
        <taxon>Pezizomycetes</taxon>
        <taxon>Pezizales</taxon>
        <taxon>Pezizaceae</taxon>
        <taxon>Terfezia</taxon>
    </lineage>
</organism>
<evidence type="ECO:0000313" key="3">
    <source>
        <dbReference type="Proteomes" id="UP000267821"/>
    </source>
</evidence>
<dbReference type="AlphaFoldDB" id="A0A3N4LPT1"/>
<feature type="transmembrane region" description="Helical" evidence="1">
    <location>
        <begin position="20"/>
        <end position="41"/>
    </location>
</feature>
<keyword evidence="1" id="KW-0472">Membrane</keyword>
<dbReference type="EMBL" id="ML121539">
    <property type="protein sequence ID" value="RPB24937.1"/>
    <property type="molecule type" value="Genomic_DNA"/>
</dbReference>
<keyword evidence="3" id="KW-1185">Reference proteome</keyword>
<evidence type="ECO:0000313" key="2">
    <source>
        <dbReference type="EMBL" id="RPB24937.1"/>
    </source>
</evidence>
<dbReference type="InParanoid" id="A0A3N4LPT1"/>
<protein>
    <submittedName>
        <fullName evidence="2">Uncharacterized protein</fullName>
    </submittedName>
</protein>
<proteinExistence type="predicted"/>
<keyword evidence="1" id="KW-0812">Transmembrane</keyword>
<gene>
    <name evidence="2" type="ORF">L211DRAFT_130387</name>
</gene>